<dbReference type="AlphaFoldDB" id="E1QMH3"/>
<dbReference type="EMBL" id="CP002085">
    <property type="protein sequence ID" value="ADK86216.1"/>
    <property type="molecule type" value="Genomic_DNA"/>
</dbReference>
<proteinExistence type="predicted"/>
<reference evidence="1 2" key="1">
    <citation type="journal article" date="2010" name="Stand. Genomic Sci.">
        <title>Complete genome sequence of Desulfarculus baarsii type strain (2st14).</title>
        <authorList>
            <person name="Sun H."/>
            <person name="Spring S."/>
            <person name="Lapidus A."/>
            <person name="Davenport K."/>
            <person name="Del Rio T.G."/>
            <person name="Tice H."/>
            <person name="Nolan M."/>
            <person name="Copeland A."/>
            <person name="Cheng J.F."/>
            <person name="Lucas S."/>
            <person name="Tapia R."/>
            <person name="Goodwin L."/>
            <person name="Pitluck S."/>
            <person name="Ivanova N."/>
            <person name="Pagani I."/>
            <person name="Mavromatis K."/>
            <person name="Ovchinnikova G."/>
            <person name="Pati A."/>
            <person name="Chen A."/>
            <person name="Palaniappan K."/>
            <person name="Hauser L."/>
            <person name="Chang Y.J."/>
            <person name="Jeffries C.D."/>
            <person name="Detter J.C."/>
            <person name="Han C."/>
            <person name="Rohde M."/>
            <person name="Brambilla E."/>
            <person name="Goker M."/>
            <person name="Woyke T."/>
            <person name="Bristow J."/>
            <person name="Eisen J.A."/>
            <person name="Markowitz V."/>
            <person name="Hugenholtz P."/>
            <person name="Kyrpides N.C."/>
            <person name="Klenk H.P."/>
            <person name="Land M."/>
        </authorList>
    </citation>
    <scope>NUCLEOTIDE SEQUENCE [LARGE SCALE GENOMIC DNA]</scope>
    <source>
        <strain evidence="2">ATCC 33931 / DSM 2075 / LMG 7858 / VKM B-1802 / 2st14</strain>
    </source>
</reference>
<dbReference type="KEGG" id="dbr:Deba_2863"/>
<accession>E1QMH3</accession>
<dbReference type="RefSeq" id="WP_013259654.1">
    <property type="nucleotide sequence ID" value="NC_014365.1"/>
</dbReference>
<dbReference type="STRING" id="644282.Deba_2863"/>
<protein>
    <submittedName>
        <fullName evidence="1">Uncharacterized protein</fullName>
    </submittedName>
</protein>
<dbReference type="eggNOG" id="ENOG5033BSD">
    <property type="taxonomic scope" value="Bacteria"/>
</dbReference>
<evidence type="ECO:0000313" key="1">
    <source>
        <dbReference type="EMBL" id="ADK86216.1"/>
    </source>
</evidence>
<dbReference type="Proteomes" id="UP000009047">
    <property type="component" value="Chromosome"/>
</dbReference>
<evidence type="ECO:0000313" key="2">
    <source>
        <dbReference type="Proteomes" id="UP000009047"/>
    </source>
</evidence>
<dbReference type="OrthoDB" id="9902439at2"/>
<sequence length="144" mass="16101">MKFFRRKKASPSTEELIGRAKAIEPLVDKLCQDIVRAHRDALLAHEVTYVVPAVWGVSPQGPLNDEQKAIHAKVAQVVDQVMAIIDMRRAQPAQEYAVAYLLRGLIISKVAFQIEGLKYHLMCMNAPRGGPDMTQRDFETMGNA</sequence>
<organism evidence="1 2">
    <name type="scientific">Desulfarculus baarsii (strain ATCC 33931 / DSM 2075 / LMG 7858 / VKM B-1802 / 2st14)</name>
    <dbReference type="NCBI Taxonomy" id="644282"/>
    <lineage>
        <taxon>Bacteria</taxon>
        <taxon>Pseudomonadati</taxon>
        <taxon>Thermodesulfobacteriota</taxon>
        <taxon>Desulfarculia</taxon>
        <taxon>Desulfarculales</taxon>
        <taxon>Desulfarculaceae</taxon>
        <taxon>Desulfarculus</taxon>
    </lineage>
</organism>
<keyword evidence="2" id="KW-1185">Reference proteome</keyword>
<dbReference type="HOGENOM" id="CLU_1913717_0_0_7"/>
<name>E1QMH3_DESB2</name>
<gene>
    <name evidence="1" type="ordered locus">Deba_2863</name>
</gene>